<feature type="transmembrane region" description="Helical" evidence="1">
    <location>
        <begin position="400"/>
        <end position="420"/>
    </location>
</feature>
<comment type="caution">
    <text evidence="2">The sequence shown here is derived from an EMBL/GenBank/DDBJ whole genome shotgun (WGS) entry which is preliminary data.</text>
</comment>
<accession>A0A5J5K0K6</accession>
<feature type="transmembrane region" description="Helical" evidence="1">
    <location>
        <begin position="165"/>
        <end position="189"/>
    </location>
</feature>
<evidence type="ECO:0000313" key="3">
    <source>
        <dbReference type="Proteomes" id="UP000327011"/>
    </source>
</evidence>
<dbReference type="AlphaFoldDB" id="A0A5J5K0K6"/>
<feature type="transmembrane region" description="Helical" evidence="1">
    <location>
        <begin position="346"/>
        <end position="365"/>
    </location>
</feature>
<feature type="transmembrane region" description="Helical" evidence="1">
    <location>
        <begin position="371"/>
        <end position="388"/>
    </location>
</feature>
<feature type="transmembrane region" description="Helical" evidence="1">
    <location>
        <begin position="116"/>
        <end position="134"/>
    </location>
</feature>
<feature type="transmembrane region" description="Helical" evidence="1">
    <location>
        <begin position="315"/>
        <end position="334"/>
    </location>
</feature>
<gene>
    <name evidence="2" type="ORF">F5972_17935</name>
</gene>
<keyword evidence="1" id="KW-1133">Transmembrane helix</keyword>
<keyword evidence="1" id="KW-0812">Transmembrane</keyword>
<dbReference type="Proteomes" id="UP000327011">
    <property type="component" value="Unassembled WGS sequence"/>
</dbReference>
<keyword evidence="1" id="KW-0472">Membrane</keyword>
<protein>
    <recommendedName>
        <fullName evidence="4">Glycosyltransferase RgtA/B/C/D-like domain-containing protein</fullName>
    </recommendedName>
</protein>
<dbReference type="EMBL" id="VYTZ01000006">
    <property type="protein sequence ID" value="KAA9377517.1"/>
    <property type="molecule type" value="Genomic_DNA"/>
</dbReference>
<feature type="transmembrane region" description="Helical" evidence="1">
    <location>
        <begin position="88"/>
        <end position="110"/>
    </location>
</feature>
<proteinExistence type="predicted"/>
<sequence length="438" mass="45355">MARRPAREFHYDAMSYWAGSKAGWEVLLHGGWATKATLRPMTGGETGPTGTAVLDTMFEFPLRLRGVLTYLVYAPAALVDRVLPGAGAVAVLAENALILAVAGAVLLPAIAWRLGARGPLVVCLCAALAWIAGARFAPYPLMDLPAAAAFVCAVLFASARSRWAIALTGLFAGVAFNIRPAYLLPLVAVAAASAAVHRLRALWTLPGLALALLPQFALNLVLNYGWLPAPPLTALLARYQAELGSYIVRYDTVLPGAPRLFYCDPLMASVSRGGPARTLLAGLPWSPGFLAEKFSAALAWSGSTPYSAPPGVEGFGLLLPIAAVTVCGGTALVASAVRARAGVPRGHALTVVAAFLGAAATLVTTTTEARFALPVVLLGAAGCALLVPRVLGRESRMSRGWWLAAGTVTALVVAFAVLGLRHPLASGPTDPAACAALR</sequence>
<evidence type="ECO:0000313" key="2">
    <source>
        <dbReference type="EMBL" id="KAA9377517.1"/>
    </source>
</evidence>
<name>A0A5J5K0K6_9ACTN</name>
<reference evidence="2 3" key="1">
    <citation type="submission" date="2019-09" db="EMBL/GenBank/DDBJ databases">
        <title>Screening of Novel Bioactive Compounds from Soil-Associated.</title>
        <authorList>
            <person name="Gong X."/>
        </authorList>
    </citation>
    <scope>NUCLEOTIDE SEQUENCE [LARGE SCALE GENOMIC DNA]</scope>
    <source>
        <strain evidence="2 3">Gxj-6</strain>
    </source>
</reference>
<keyword evidence="3" id="KW-1185">Reference proteome</keyword>
<evidence type="ECO:0000256" key="1">
    <source>
        <dbReference type="SAM" id="Phobius"/>
    </source>
</evidence>
<organism evidence="2 3">
    <name type="scientific">Microbispora cellulosiformans</name>
    <dbReference type="NCBI Taxonomy" id="2614688"/>
    <lineage>
        <taxon>Bacteria</taxon>
        <taxon>Bacillati</taxon>
        <taxon>Actinomycetota</taxon>
        <taxon>Actinomycetes</taxon>
        <taxon>Streptosporangiales</taxon>
        <taxon>Streptosporangiaceae</taxon>
        <taxon>Microbispora</taxon>
    </lineage>
</organism>
<evidence type="ECO:0008006" key="4">
    <source>
        <dbReference type="Google" id="ProtNLM"/>
    </source>
</evidence>
<feature type="transmembrane region" description="Helical" evidence="1">
    <location>
        <begin position="201"/>
        <end position="222"/>
    </location>
</feature>